<dbReference type="GO" id="GO:1904115">
    <property type="term" value="C:axon cytoplasm"/>
    <property type="evidence" value="ECO:0007669"/>
    <property type="project" value="GOC"/>
</dbReference>
<dbReference type="EMBL" id="AEYP01060331">
    <property type="status" value="NOT_ANNOTATED_CDS"/>
    <property type="molecule type" value="Genomic_DNA"/>
</dbReference>
<sequence length="150" mass="17225">CCEVAWPSLPRPGGYCQPRPLRLRLSGCRRFRSYSLRESGRRTSGHSHVCSNEDLPEVELVSLLEEQLPQYKLRVDSLFLYENQDWAQSPRRQQHGPDALSPVLAEETFHYMRTSGSPNLTPKMLNINQLPLKTNLQNCSVKMFIISPNI</sequence>
<evidence type="ECO:0000313" key="5">
    <source>
        <dbReference type="Ensembl" id="ENSMPUP00000000244.1"/>
    </source>
</evidence>
<dbReference type="EMBL" id="AEYP01060327">
    <property type="status" value="NOT_ANNOTATED_CDS"/>
    <property type="molecule type" value="Genomic_DNA"/>
</dbReference>
<dbReference type="GO" id="GO:0050811">
    <property type="term" value="F:GABA receptor binding"/>
    <property type="evidence" value="ECO:0007669"/>
    <property type="project" value="TreeGrafter"/>
</dbReference>
<dbReference type="GeneTree" id="ENSGT00940000158202"/>
<dbReference type="GO" id="GO:0006605">
    <property type="term" value="P:protein targeting"/>
    <property type="evidence" value="ECO:0007669"/>
    <property type="project" value="TreeGrafter"/>
</dbReference>
<dbReference type="EMBL" id="AEYP01060330">
    <property type="status" value="NOT_ANNOTATED_CDS"/>
    <property type="molecule type" value="Genomic_DNA"/>
</dbReference>
<proteinExistence type="predicted"/>
<evidence type="ECO:0000259" key="4">
    <source>
        <dbReference type="Pfam" id="PF04849"/>
    </source>
</evidence>
<dbReference type="EMBL" id="AEYP01060332">
    <property type="status" value="NOT_ANNOTATED_CDS"/>
    <property type="molecule type" value="Genomic_DNA"/>
</dbReference>
<name>M3XME4_MUSPF</name>
<organism evidence="5">
    <name type="scientific">Mustela putorius furo</name>
    <name type="common">European domestic ferret</name>
    <name type="synonym">Mustela furo</name>
    <dbReference type="NCBI Taxonomy" id="9669"/>
    <lineage>
        <taxon>Eukaryota</taxon>
        <taxon>Metazoa</taxon>
        <taxon>Chordata</taxon>
        <taxon>Craniata</taxon>
        <taxon>Vertebrata</taxon>
        <taxon>Euteleostomi</taxon>
        <taxon>Mammalia</taxon>
        <taxon>Eutheria</taxon>
        <taxon>Laurasiatheria</taxon>
        <taxon>Carnivora</taxon>
        <taxon>Caniformia</taxon>
        <taxon>Musteloidea</taxon>
        <taxon>Mustelidae</taxon>
        <taxon>Mustelinae</taxon>
        <taxon>Mustela</taxon>
    </lineage>
</organism>
<dbReference type="GO" id="GO:0048311">
    <property type="term" value="P:mitochondrion distribution"/>
    <property type="evidence" value="ECO:0007669"/>
    <property type="project" value="TreeGrafter"/>
</dbReference>
<dbReference type="EMBL" id="AEYP01060326">
    <property type="status" value="NOT_ANNOTATED_CDS"/>
    <property type="molecule type" value="Genomic_DNA"/>
</dbReference>
<keyword evidence="3" id="KW-0496">Mitochondrion</keyword>
<dbReference type="EMBL" id="AEYP01060335">
    <property type="status" value="NOT_ANNOTATED_CDS"/>
    <property type="molecule type" value="Genomic_DNA"/>
</dbReference>
<reference evidence="5" key="1">
    <citation type="submission" date="2024-06" db="UniProtKB">
        <authorList>
            <consortium name="Ensembl"/>
        </authorList>
    </citation>
    <scope>IDENTIFICATION</scope>
</reference>
<dbReference type="GO" id="GO:0030425">
    <property type="term" value="C:dendrite"/>
    <property type="evidence" value="ECO:0007669"/>
    <property type="project" value="TreeGrafter"/>
</dbReference>
<dbReference type="InterPro" id="IPR006933">
    <property type="entry name" value="HAP1_N"/>
</dbReference>
<dbReference type="GO" id="GO:0005739">
    <property type="term" value="C:mitochondrion"/>
    <property type="evidence" value="ECO:0007669"/>
    <property type="project" value="UniProtKB-SubCell"/>
</dbReference>
<evidence type="ECO:0000256" key="3">
    <source>
        <dbReference type="ARBA" id="ARBA00023128"/>
    </source>
</evidence>
<evidence type="ECO:0000256" key="2">
    <source>
        <dbReference type="ARBA" id="ARBA00023054"/>
    </source>
</evidence>
<dbReference type="InterPro" id="IPR051946">
    <property type="entry name" value="Intracell_Traff-Reg"/>
</dbReference>
<dbReference type="EMBL" id="AEYP01060333">
    <property type="status" value="NOT_ANNOTATED_CDS"/>
    <property type="molecule type" value="Genomic_DNA"/>
</dbReference>
<dbReference type="EMBL" id="AEYP01060328">
    <property type="status" value="NOT_ANNOTATED_CDS"/>
    <property type="molecule type" value="Genomic_DNA"/>
</dbReference>
<evidence type="ECO:0000256" key="1">
    <source>
        <dbReference type="ARBA" id="ARBA00004173"/>
    </source>
</evidence>
<dbReference type="GO" id="GO:0017022">
    <property type="term" value="F:myosin binding"/>
    <property type="evidence" value="ECO:0007669"/>
    <property type="project" value="TreeGrafter"/>
</dbReference>
<dbReference type="EMBL" id="AEYP01060334">
    <property type="status" value="NOT_ANNOTATED_CDS"/>
    <property type="molecule type" value="Genomic_DNA"/>
</dbReference>
<dbReference type="Pfam" id="PF04849">
    <property type="entry name" value="HAP1_N"/>
    <property type="match status" value="1"/>
</dbReference>
<dbReference type="AlphaFoldDB" id="M3XME4"/>
<dbReference type="GO" id="GO:0047496">
    <property type="term" value="P:vesicle transport along microtubule"/>
    <property type="evidence" value="ECO:0007669"/>
    <property type="project" value="TreeGrafter"/>
</dbReference>
<dbReference type="InParanoid" id="M3XME4"/>
<dbReference type="eggNOG" id="KOG4360">
    <property type="taxonomic scope" value="Eukaryota"/>
</dbReference>
<dbReference type="PANTHER" id="PTHR15751">
    <property type="entry name" value="TRAFFICKING KINESIN-BINDING PROTEIN"/>
    <property type="match status" value="1"/>
</dbReference>
<dbReference type="PANTHER" id="PTHR15751:SF13">
    <property type="entry name" value="TRAFFICKING KINESIN-BINDING PROTEIN 2"/>
    <property type="match status" value="1"/>
</dbReference>
<keyword evidence="2" id="KW-0175">Coiled coil</keyword>
<accession>M3XME4</accession>
<protein>
    <recommendedName>
        <fullName evidence="4">HAP1 N-terminal domain-containing protein</fullName>
    </recommendedName>
</protein>
<dbReference type="HOGENOM" id="CLU_1744747_0_0_1"/>
<comment type="subcellular location">
    <subcellularLocation>
        <location evidence="1">Mitochondrion</location>
    </subcellularLocation>
</comment>
<dbReference type="Ensembl" id="ENSMPUT00000000248.1">
    <property type="protein sequence ID" value="ENSMPUP00000000244.1"/>
    <property type="gene ID" value="ENSMPUG00000000247.1"/>
</dbReference>
<feature type="domain" description="HAP1 N-terminal" evidence="4">
    <location>
        <begin position="65"/>
        <end position="113"/>
    </location>
</feature>
<dbReference type="EMBL" id="AEYP01060329">
    <property type="status" value="NOT_ANNOTATED_CDS"/>
    <property type="molecule type" value="Genomic_DNA"/>
</dbReference>
<dbReference type="GO" id="GO:0098957">
    <property type="term" value="P:anterograde axonal transport of mitochondrion"/>
    <property type="evidence" value="ECO:0007669"/>
    <property type="project" value="TreeGrafter"/>
</dbReference>
<dbReference type="GO" id="GO:0022008">
    <property type="term" value="P:neurogenesis"/>
    <property type="evidence" value="ECO:0007669"/>
    <property type="project" value="TreeGrafter"/>
</dbReference>
<dbReference type="STRING" id="9669.ENSMPUP00000000244"/>
<dbReference type="GO" id="GO:0031410">
    <property type="term" value="C:cytoplasmic vesicle"/>
    <property type="evidence" value="ECO:0007669"/>
    <property type="project" value="TreeGrafter"/>
</dbReference>